<dbReference type="STRING" id="1114856.GCA_000383975_04090"/>
<organism evidence="2 3">
    <name type="scientific">Natronorubrum tibetense GA33</name>
    <dbReference type="NCBI Taxonomy" id="1114856"/>
    <lineage>
        <taxon>Archaea</taxon>
        <taxon>Methanobacteriati</taxon>
        <taxon>Methanobacteriota</taxon>
        <taxon>Stenosarchaea group</taxon>
        <taxon>Halobacteria</taxon>
        <taxon>Halobacteriales</taxon>
        <taxon>Natrialbaceae</taxon>
        <taxon>Natronorubrum</taxon>
    </lineage>
</organism>
<dbReference type="Proteomes" id="UP000011599">
    <property type="component" value="Unassembled WGS sequence"/>
</dbReference>
<dbReference type="OrthoDB" id="199891at2157"/>
<accession>L9VL68</accession>
<evidence type="ECO:0000313" key="2">
    <source>
        <dbReference type="EMBL" id="ELY37821.1"/>
    </source>
</evidence>
<evidence type="ECO:0000313" key="3">
    <source>
        <dbReference type="Proteomes" id="UP000011599"/>
    </source>
</evidence>
<dbReference type="eggNOG" id="arCOG06367">
    <property type="taxonomic scope" value="Archaea"/>
</dbReference>
<keyword evidence="3" id="KW-1185">Reference proteome</keyword>
<dbReference type="RefSeq" id="WP_006092126.1">
    <property type="nucleotide sequence ID" value="NZ_AOHW01000045.1"/>
</dbReference>
<gene>
    <name evidence="2" type="ORF">C496_20005</name>
</gene>
<dbReference type="EMBL" id="AOHW01000045">
    <property type="protein sequence ID" value="ELY37821.1"/>
    <property type="molecule type" value="Genomic_DNA"/>
</dbReference>
<protein>
    <submittedName>
        <fullName evidence="2">Uncharacterized protein</fullName>
    </submittedName>
</protein>
<reference evidence="2 3" key="1">
    <citation type="journal article" date="2014" name="PLoS Genet.">
        <title>Phylogenetically driven sequencing of extremely halophilic archaea reveals strategies for static and dynamic osmo-response.</title>
        <authorList>
            <person name="Becker E.A."/>
            <person name="Seitzer P.M."/>
            <person name="Tritt A."/>
            <person name="Larsen D."/>
            <person name="Krusor M."/>
            <person name="Yao A.I."/>
            <person name="Wu D."/>
            <person name="Madern D."/>
            <person name="Eisen J.A."/>
            <person name="Darling A.E."/>
            <person name="Facciotti M.T."/>
        </authorList>
    </citation>
    <scope>NUCLEOTIDE SEQUENCE [LARGE SCALE GENOMIC DNA]</scope>
    <source>
        <strain evidence="2 3">GA33</strain>
    </source>
</reference>
<sequence>MATAALAGCLSTNNEDNTGEVTYEQCTNRVVSPDDLPELAKDEANTAIETGKYESESGLLLPDVIDVGNAFLSVNDDDDTVYYEMVVTEQENIKRLELEKSAPSANPVSMVMGMENPDYNERIEAYVYIENEGEALVDEPVTLDPDERVRLNGNREYRYGKYRAKITAEIDGSEVSDEIEWTVSNHIMQPELYISDAPELITIYSTEEYRHSEGFGSACRRSDTGELVAGQNRSGEIVDGPSES</sequence>
<comment type="caution">
    <text evidence="2">The sequence shown here is derived from an EMBL/GenBank/DDBJ whole genome shotgun (WGS) entry which is preliminary data.</text>
</comment>
<name>L9VL68_9EURY</name>
<proteinExistence type="predicted"/>
<evidence type="ECO:0000256" key="1">
    <source>
        <dbReference type="SAM" id="MobiDB-lite"/>
    </source>
</evidence>
<feature type="region of interest" description="Disordered" evidence="1">
    <location>
        <begin position="215"/>
        <end position="244"/>
    </location>
</feature>
<dbReference type="AlphaFoldDB" id="L9VL68"/>